<proteinExistence type="predicted"/>
<protein>
    <submittedName>
        <fullName evidence="2">Uncharacterized protein</fullName>
    </submittedName>
</protein>
<evidence type="ECO:0000313" key="2">
    <source>
        <dbReference type="EMBL" id="CAD8904088.1"/>
    </source>
</evidence>
<name>A0A7S1C2A1_9STRA</name>
<keyword evidence="1" id="KW-0175">Coiled coil</keyword>
<evidence type="ECO:0000256" key="1">
    <source>
        <dbReference type="SAM" id="Coils"/>
    </source>
</evidence>
<dbReference type="EMBL" id="HBFR01042798">
    <property type="protein sequence ID" value="CAD8904088.1"/>
    <property type="molecule type" value="Transcribed_RNA"/>
</dbReference>
<feature type="coiled-coil region" evidence="1">
    <location>
        <begin position="96"/>
        <end position="123"/>
    </location>
</feature>
<gene>
    <name evidence="2" type="ORF">CHYS00102_LOCUS31308</name>
</gene>
<reference evidence="2" key="1">
    <citation type="submission" date="2021-01" db="EMBL/GenBank/DDBJ databases">
        <authorList>
            <person name="Corre E."/>
            <person name="Pelletier E."/>
            <person name="Niang G."/>
            <person name="Scheremetjew M."/>
            <person name="Finn R."/>
            <person name="Kale V."/>
            <person name="Holt S."/>
            <person name="Cochrane G."/>
            <person name="Meng A."/>
            <person name="Brown T."/>
            <person name="Cohen L."/>
        </authorList>
    </citation>
    <scope>NUCLEOTIDE SEQUENCE</scope>
    <source>
        <strain evidence="2">308</strain>
    </source>
</reference>
<organism evidence="2">
    <name type="scientific">Corethron hystrix</name>
    <dbReference type="NCBI Taxonomy" id="216773"/>
    <lineage>
        <taxon>Eukaryota</taxon>
        <taxon>Sar</taxon>
        <taxon>Stramenopiles</taxon>
        <taxon>Ochrophyta</taxon>
        <taxon>Bacillariophyta</taxon>
        <taxon>Coscinodiscophyceae</taxon>
        <taxon>Corethrophycidae</taxon>
        <taxon>Corethrales</taxon>
        <taxon>Corethraceae</taxon>
        <taxon>Corethron</taxon>
    </lineage>
</organism>
<sequence length="273" mass="31218">MAALRIQHYYRARTGIAAMVKKAMALKKIQTFARRCLKRNRFKSLIRVVVDKAQKDKEIDSLVDKLQTSLSHTDNKHVSETQMLPCVASEEEIKVLTYAKKEMKTLRRKNVSLEAENSLMAEEHEKLAQTLLLEKAKSASLAREIKHMLSHASRKSKEWTAARSRAQAHWARSSKAILLQADIEARRAAAIPSHEKELQRMREELEVALQYNERRLRKAKGRWGAAEARMRGEIDGLKREIEEDGRAYADSLHDVVTALDLEVGGEKRDRDGP</sequence>
<accession>A0A7S1C2A1</accession>
<dbReference type="AlphaFoldDB" id="A0A7S1C2A1"/>